<keyword evidence="3" id="KW-0677">Repeat</keyword>
<dbReference type="Pfam" id="PF00560">
    <property type="entry name" value="LRR_1"/>
    <property type="match status" value="1"/>
</dbReference>
<dbReference type="Pfam" id="PF13516">
    <property type="entry name" value="LRR_6"/>
    <property type="match status" value="1"/>
</dbReference>
<evidence type="ECO:0000256" key="1">
    <source>
        <dbReference type="ARBA" id="ARBA00022614"/>
    </source>
</evidence>
<keyword evidence="1" id="KW-0433">Leucine-rich repeat</keyword>
<dbReference type="InterPro" id="IPR025875">
    <property type="entry name" value="Leu-rich_rpt_4"/>
</dbReference>
<dbReference type="InterPro" id="IPR001611">
    <property type="entry name" value="Leu-rich_rpt"/>
</dbReference>
<dbReference type="PROSITE" id="PS51450">
    <property type="entry name" value="LRR"/>
    <property type="match status" value="2"/>
</dbReference>
<accession>A0A915JPK1</accession>
<dbReference type="Gene3D" id="3.80.10.10">
    <property type="entry name" value="Ribonuclease Inhibitor"/>
    <property type="match status" value="2"/>
</dbReference>
<keyword evidence="5" id="KW-0812">Transmembrane</keyword>
<dbReference type="SMART" id="SM00369">
    <property type="entry name" value="LRR_TYP"/>
    <property type="match status" value="9"/>
</dbReference>
<sequence length="619" mass="70860">MTETIRRYFFTIFLIVCSFYDSTIPSAIKRSKMTANDLCPVDQCFCFGDDQDENPNMEVLCDRGGLNDKSLHKLLQKIPKNVKFLEISGQKLDENHFTLTQDLVKFKSLEKLTLSTCNLPSLGKRTLEALKSLKSLELPRNNIDTLSPDTFVNLDNLEHLDLSQNKLANQILATGTFVHLKNLQSINLSRNFLRFFANNLFSGLSNLKYLDMSFNFYQKSNDFNLLRDLPDLESLNLYSCEIRHLPKNVFIFNKKLKRLNLGGNLFENPLELREIFDEMPQLEHLDLSYCNLTKLPDNFFAKLVNLKSLNLAGNFPENFQKIFGSEIRLQHLNISDSNFNDFDANILGQFNESLTTLDLSKNPLSTMNHNQTSNLKCLRFLYISNVKIRILPIDVPREYANLEILDISHNNIDFMPYDFLKSLISIRKLDISSNKLTYLPYFFENVVKSSPKLTINFADNPWNCDCQTISIIQNYFFRESPREIWRQNVTCSKNRNLVIFLNRPTECSTAYLKSSKSLHETISFQLLIAAMCGAVLVAGFLIALTYNLLCSPRASYHTNEEKMNLSTTISTTFSGTTGGDRGGTSPNSSNNNDEQLSDVSSEKNAENMHNVPLFEPLCR</sequence>
<evidence type="ECO:0000313" key="7">
    <source>
        <dbReference type="WBParaSite" id="nRc.2.0.1.t28140-RA"/>
    </source>
</evidence>
<protein>
    <submittedName>
        <fullName evidence="7">Uncharacterized protein</fullName>
    </submittedName>
</protein>
<organism evidence="6 7">
    <name type="scientific">Romanomermis culicivorax</name>
    <name type="common">Nematode worm</name>
    <dbReference type="NCBI Taxonomy" id="13658"/>
    <lineage>
        <taxon>Eukaryota</taxon>
        <taxon>Metazoa</taxon>
        <taxon>Ecdysozoa</taxon>
        <taxon>Nematoda</taxon>
        <taxon>Enoplea</taxon>
        <taxon>Dorylaimia</taxon>
        <taxon>Mermithida</taxon>
        <taxon>Mermithoidea</taxon>
        <taxon>Mermithidae</taxon>
        <taxon>Romanomermis</taxon>
    </lineage>
</organism>
<evidence type="ECO:0000313" key="6">
    <source>
        <dbReference type="Proteomes" id="UP000887565"/>
    </source>
</evidence>
<name>A0A915JPK1_ROMCU</name>
<dbReference type="OMA" id="CECQRIG"/>
<dbReference type="Pfam" id="PF12799">
    <property type="entry name" value="LRR_4"/>
    <property type="match status" value="1"/>
</dbReference>
<dbReference type="WBParaSite" id="nRc.2.0.1.t28140-RA">
    <property type="protein sequence ID" value="nRc.2.0.1.t28140-RA"/>
    <property type="gene ID" value="nRc.2.0.1.g28140"/>
</dbReference>
<feature type="transmembrane region" description="Helical" evidence="5">
    <location>
        <begin position="524"/>
        <end position="549"/>
    </location>
</feature>
<dbReference type="PANTHER" id="PTHR24373:SF275">
    <property type="entry name" value="TIR DOMAIN-CONTAINING PROTEIN"/>
    <property type="match status" value="1"/>
</dbReference>
<feature type="compositionally biased region" description="Polar residues" evidence="4">
    <location>
        <begin position="586"/>
        <end position="599"/>
    </location>
</feature>
<evidence type="ECO:0000256" key="2">
    <source>
        <dbReference type="ARBA" id="ARBA00022729"/>
    </source>
</evidence>
<dbReference type="SUPFAM" id="SSF52058">
    <property type="entry name" value="L domain-like"/>
    <property type="match status" value="2"/>
</dbReference>
<proteinExistence type="predicted"/>
<dbReference type="InterPro" id="IPR032675">
    <property type="entry name" value="LRR_dom_sf"/>
</dbReference>
<dbReference type="SMART" id="SM00365">
    <property type="entry name" value="LRR_SD22"/>
    <property type="match status" value="5"/>
</dbReference>
<evidence type="ECO:0000256" key="5">
    <source>
        <dbReference type="SAM" id="Phobius"/>
    </source>
</evidence>
<feature type="region of interest" description="Disordered" evidence="4">
    <location>
        <begin position="571"/>
        <end position="605"/>
    </location>
</feature>
<keyword evidence="2" id="KW-0732">Signal</keyword>
<dbReference type="InterPro" id="IPR050328">
    <property type="entry name" value="Dev_Immune_Receptor"/>
</dbReference>
<evidence type="ECO:0000256" key="3">
    <source>
        <dbReference type="ARBA" id="ARBA00022737"/>
    </source>
</evidence>
<evidence type="ECO:0000256" key="4">
    <source>
        <dbReference type="SAM" id="MobiDB-lite"/>
    </source>
</evidence>
<keyword evidence="5" id="KW-1133">Transmembrane helix</keyword>
<keyword evidence="5" id="KW-0472">Membrane</keyword>
<dbReference type="AlphaFoldDB" id="A0A915JPK1"/>
<dbReference type="PANTHER" id="PTHR24373">
    <property type="entry name" value="SLIT RELATED LEUCINE-RICH REPEAT NEURONAL PROTEIN"/>
    <property type="match status" value="1"/>
</dbReference>
<dbReference type="Pfam" id="PF13855">
    <property type="entry name" value="LRR_8"/>
    <property type="match status" value="2"/>
</dbReference>
<keyword evidence="6" id="KW-1185">Reference proteome</keyword>
<dbReference type="Proteomes" id="UP000887565">
    <property type="component" value="Unplaced"/>
</dbReference>
<dbReference type="InterPro" id="IPR003591">
    <property type="entry name" value="Leu-rich_rpt_typical-subtyp"/>
</dbReference>
<reference evidence="7" key="1">
    <citation type="submission" date="2022-11" db="UniProtKB">
        <authorList>
            <consortium name="WormBaseParasite"/>
        </authorList>
    </citation>
    <scope>IDENTIFICATION</scope>
</reference>